<feature type="chain" id="PRO_5045822941" description="YD repeat-containing protein" evidence="1">
    <location>
        <begin position="18"/>
        <end position="309"/>
    </location>
</feature>
<reference evidence="2 3" key="1">
    <citation type="submission" date="2011-07" db="EMBL/GenBank/DDBJ databases">
        <title>The complete genome of chromosome of Emticicia oligotrophica DSM 17448.</title>
        <authorList>
            <consortium name="US DOE Joint Genome Institute (JGI-PGF)"/>
            <person name="Lucas S."/>
            <person name="Han J."/>
            <person name="Lapidus A."/>
            <person name="Bruce D."/>
            <person name="Goodwin L."/>
            <person name="Pitluck S."/>
            <person name="Peters L."/>
            <person name="Kyrpides N."/>
            <person name="Mavromatis K."/>
            <person name="Ivanova N."/>
            <person name="Ovchinnikova G."/>
            <person name="Teshima H."/>
            <person name="Detter J.C."/>
            <person name="Tapia R."/>
            <person name="Han C."/>
            <person name="Land M."/>
            <person name="Hauser L."/>
            <person name="Markowitz V."/>
            <person name="Cheng J.-F."/>
            <person name="Hugenholtz P."/>
            <person name="Woyke T."/>
            <person name="Wu D."/>
            <person name="Tindall B."/>
            <person name="Pomrenke H."/>
            <person name="Brambilla E."/>
            <person name="Klenk H.-P."/>
            <person name="Eisen J.A."/>
        </authorList>
    </citation>
    <scope>NUCLEOTIDE SEQUENCE [LARGE SCALE GENOMIC DNA]</scope>
    <source>
        <strain evidence="2 3">DSM 17448</strain>
    </source>
</reference>
<evidence type="ECO:0000313" key="2">
    <source>
        <dbReference type="EMBL" id="AFK02996.1"/>
    </source>
</evidence>
<keyword evidence="1" id="KW-0732">Signal</keyword>
<dbReference type="Gene3D" id="2.180.10.10">
    <property type="entry name" value="RHS repeat-associated core"/>
    <property type="match status" value="1"/>
</dbReference>
<proteinExistence type="predicted"/>
<dbReference type="Proteomes" id="UP000002875">
    <property type="component" value="Chromosome"/>
</dbReference>
<keyword evidence="3" id="KW-1185">Reference proteome</keyword>
<name>A0ABN4AL85_EMTOG</name>
<dbReference type="EMBL" id="CP002961">
    <property type="protein sequence ID" value="AFK02996.1"/>
    <property type="molecule type" value="Genomic_DNA"/>
</dbReference>
<protein>
    <recommendedName>
        <fullName evidence="4">YD repeat-containing protein</fullName>
    </recommendedName>
</protein>
<organism evidence="2 3">
    <name type="scientific">Emticicia oligotrophica (strain DSM 17448 / CIP 109782 / MTCC 6937 / GPTSA100-15)</name>
    <dbReference type="NCBI Taxonomy" id="929562"/>
    <lineage>
        <taxon>Bacteria</taxon>
        <taxon>Pseudomonadati</taxon>
        <taxon>Bacteroidota</taxon>
        <taxon>Cytophagia</taxon>
        <taxon>Cytophagales</taxon>
        <taxon>Leadbetterellaceae</taxon>
        <taxon>Emticicia</taxon>
    </lineage>
</organism>
<accession>A0ABN4AL85</accession>
<gene>
    <name evidence="2" type="ordered locus">Emtol_1854</name>
</gene>
<sequence length="309" mass="35275">MKFIKIVLGLFPFLASAQTELVVASNCSDTKYTFYRQGLKEQEVSKTYDVSGKLLKEFKSFSSKNTGNYSEEYLYTYDISGKNNSITYKRNNEVLKVTKKEYDAKGQVLKESVSKGLNLLSSNTLSNDGTEKVAIFFAEDGKTEAFREVSTSNAKGQVLSKILKDQSGKVLISDLKTYNSQGKPTQEVHFDATDKTTTQTDYVYDAKGLLLRDKTLRNNEVFAETKYAYDEAGKLAQKTRINGKGQIDYYFTYEYDVKGQMTKENYFYNNEVIAIRTFEYDLKGNKIKEIYSDKSGNVSMYKTWEFACK</sequence>
<dbReference type="RefSeq" id="WP_015028695.1">
    <property type="nucleotide sequence ID" value="NC_018748.1"/>
</dbReference>
<evidence type="ECO:0008006" key="4">
    <source>
        <dbReference type="Google" id="ProtNLM"/>
    </source>
</evidence>
<feature type="signal peptide" evidence="1">
    <location>
        <begin position="1"/>
        <end position="17"/>
    </location>
</feature>
<evidence type="ECO:0000313" key="3">
    <source>
        <dbReference type="Proteomes" id="UP000002875"/>
    </source>
</evidence>
<evidence type="ECO:0000256" key="1">
    <source>
        <dbReference type="SAM" id="SignalP"/>
    </source>
</evidence>